<gene>
    <name evidence="1" type="ORF">GCM10009083_04410</name>
</gene>
<dbReference type="RefSeq" id="WP_188634948.1">
    <property type="nucleotide sequence ID" value="NZ_BMNN01000001.1"/>
</dbReference>
<protein>
    <recommendedName>
        <fullName evidence="3">Class I SAM-dependent methyltransferase</fullName>
    </recommendedName>
</protein>
<dbReference type="PANTHER" id="PTHR43861">
    <property type="entry name" value="TRANS-ACONITATE 2-METHYLTRANSFERASE-RELATED"/>
    <property type="match status" value="1"/>
</dbReference>
<evidence type="ECO:0000313" key="2">
    <source>
        <dbReference type="Proteomes" id="UP000633263"/>
    </source>
</evidence>
<evidence type="ECO:0008006" key="3">
    <source>
        <dbReference type="Google" id="ProtNLM"/>
    </source>
</evidence>
<accession>A0ABQ2CII3</accession>
<organism evidence="1 2">
    <name type="scientific">Halopseudomonas pertucinogena</name>
    <dbReference type="NCBI Taxonomy" id="86175"/>
    <lineage>
        <taxon>Bacteria</taxon>
        <taxon>Pseudomonadati</taxon>
        <taxon>Pseudomonadota</taxon>
        <taxon>Gammaproteobacteria</taxon>
        <taxon>Pseudomonadales</taxon>
        <taxon>Pseudomonadaceae</taxon>
        <taxon>Halopseudomonas</taxon>
    </lineage>
</organism>
<keyword evidence="2" id="KW-1185">Reference proteome</keyword>
<dbReference type="Proteomes" id="UP000633263">
    <property type="component" value="Unassembled WGS sequence"/>
</dbReference>
<dbReference type="InterPro" id="IPR029063">
    <property type="entry name" value="SAM-dependent_MTases_sf"/>
</dbReference>
<evidence type="ECO:0000313" key="1">
    <source>
        <dbReference type="EMBL" id="GGI91057.1"/>
    </source>
</evidence>
<name>A0ABQ2CII3_9GAMM</name>
<dbReference type="CDD" id="cd02440">
    <property type="entry name" value="AdoMet_MTases"/>
    <property type="match status" value="1"/>
</dbReference>
<dbReference type="SUPFAM" id="SSF53335">
    <property type="entry name" value="S-adenosyl-L-methionine-dependent methyltransferases"/>
    <property type="match status" value="1"/>
</dbReference>
<dbReference type="Gene3D" id="3.40.50.150">
    <property type="entry name" value="Vaccinia Virus protein VP39"/>
    <property type="match status" value="1"/>
</dbReference>
<dbReference type="Pfam" id="PF13489">
    <property type="entry name" value="Methyltransf_23"/>
    <property type="match status" value="1"/>
</dbReference>
<sequence length="286" mass="31471">MIPTWIRVPSLAEWEHKAASDPDFHDARNTGLSDAVGAGWYQNDTGELFRGVPIGPDDVVVDVGCGAGGASLFCARLGAQVVYCDVDPSNIAALDERMRDTPARAPRGLVTDCNPLPLEEGFATRVIAMEMLEHVDDPAAILKELARIGRPGALYLISVPDASAERLQLPIAPPGYFRKPNHIHIFEPAELARLITDTGLEIVEHTSYGFFWNLWMCMYWVCTKAAGNQPEAISHDCTRPPYYPLLDDWTSVWARLISLPEAAPLREALDKALPKSRIFIARKPAG</sequence>
<dbReference type="EMBL" id="BMNN01000001">
    <property type="protein sequence ID" value="GGI91057.1"/>
    <property type="molecule type" value="Genomic_DNA"/>
</dbReference>
<proteinExistence type="predicted"/>
<comment type="caution">
    <text evidence="1">The sequence shown here is derived from an EMBL/GenBank/DDBJ whole genome shotgun (WGS) entry which is preliminary data.</text>
</comment>
<reference evidence="2" key="1">
    <citation type="journal article" date="2019" name="Int. J. Syst. Evol. Microbiol.">
        <title>The Global Catalogue of Microorganisms (GCM) 10K type strain sequencing project: providing services to taxonomists for standard genome sequencing and annotation.</title>
        <authorList>
            <consortium name="The Broad Institute Genomics Platform"/>
            <consortium name="The Broad Institute Genome Sequencing Center for Infectious Disease"/>
            <person name="Wu L."/>
            <person name="Ma J."/>
        </authorList>
    </citation>
    <scope>NUCLEOTIDE SEQUENCE [LARGE SCALE GENOMIC DNA]</scope>
    <source>
        <strain evidence="2">JCM 11590</strain>
    </source>
</reference>